<dbReference type="Gene3D" id="1.20.900.10">
    <property type="entry name" value="Dbl homology (DH) domain"/>
    <property type="match status" value="1"/>
</dbReference>
<proteinExistence type="predicted"/>
<dbReference type="PROSITE" id="PS50010">
    <property type="entry name" value="DH_2"/>
    <property type="match status" value="1"/>
</dbReference>
<name>A0A2R6S5N5_9APHY</name>
<dbReference type="GO" id="GO:0005085">
    <property type="term" value="F:guanyl-nucleotide exchange factor activity"/>
    <property type="evidence" value="ECO:0007669"/>
    <property type="project" value="InterPro"/>
</dbReference>
<dbReference type="AlphaFoldDB" id="A0A2R6S5N5"/>
<evidence type="ECO:0000259" key="2">
    <source>
        <dbReference type="PROSITE" id="PS50010"/>
    </source>
</evidence>
<reference evidence="3 4" key="1">
    <citation type="submission" date="2018-02" db="EMBL/GenBank/DDBJ databases">
        <title>Genome sequence of the basidiomycete white-rot fungus Phlebia centrifuga.</title>
        <authorList>
            <person name="Granchi Z."/>
            <person name="Peng M."/>
            <person name="de Vries R.P."/>
            <person name="Hilden K."/>
            <person name="Makela M.R."/>
            <person name="Grigoriev I."/>
            <person name="Riley R."/>
        </authorList>
    </citation>
    <scope>NUCLEOTIDE SEQUENCE [LARGE SCALE GENOMIC DNA]</scope>
    <source>
        <strain evidence="3 4">FBCC195</strain>
    </source>
</reference>
<feature type="compositionally biased region" description="Low complexity" evidence="1">
    <location>
        <begin position="80"/>
        <end position="92"/>
    </location>
</feature>
<keyword evidence="4" id="KW-1185">Reference proteome</keyword>
<dbReference type="PANTHER" id="PTHR45924">
    <property type="entry name" value="FI17866P1"/>
    <property type="match status" value="1"/>
</dbReference>
<evidence type="ECO:0000256" key="1">
    <source>
        <dbReference type="SAM" id="MobiDB-lite"/>
    </source>
</evidence>
<feature type="region of interest" description="Disordered" evidence="1">
    <location>
        <begin position="823"/>
        <end position="851"/>
    </location>
</feature>
<dbReference type="SUPFAM" id="SSF48065">
    <property type="entry name" value="DBL homology domain (DH-domain)"/>
    <property type="match status" value="1"/>
</dbReference>
<dbReference type="STRING" id="98765.A0A2R6S5N5"/>
<feature type="compositionally biased region" description="Polar residues" evidence="1">
    <location>
        <begin position="707"/>
        <end position="717"/>
    </location>
</feature>
<protein>
    <recommendedName>
        <fullName evidence="2">DH domain-containing protein</fullName>
    </recommendedName>
</protein>
<dbReference type="InterPro" id="IPR000219">
    <property type="entry name" value="DH_dom"/>
</dbReference>
<feature type="compositionally biased region" description="Polar residues" evidence="1">
    <location>
        <begin position="350"/>
        <end position="364"/>
    </location>
</feature>
<feature type="domain" description="DH" evidence="2">
    <location>
        <begin position="98"/>
        <end position="293"/>
    </location>
</feature>
<feature type="region of interest" description="Disordered" evidence="1">
    <location>
        <begin position="319"/>
        <end position="365"/>
    </location>
</feature>
<evidence type="ECO:0000313" key="3">
    <source>
        <dbReference type="EMBL" id="PSS37565.1"/>
    </source>
</evidence>
<feature type="compositionally biased region" description="Low complexity" evidence="1">
    <location>
        <begin position="565"/>
        <end position="580"/>
    </location>
</feature>
<comment type="caution">
    <text evidence="3">The sequence shown here is derived from an EMBL/GenBank/DDBJ whole genome shotgun (WGS) entry which is preliminary data.</text>
</comment>
<organism evidence="3 4">
    <name type="scientific">Hermanssonia centrifuga</name>
    <dbReference type="NCBI Taxonomy" id="98765"/>
    <lineage>
        <taxon>Eukaryota</taxon>
        <taxon>Fungi</taxon>
        <taxon>Dikarya</taxon>
        <taxon>Basidiomycota</taxon>
        <taxon>Agaricomycotina</taxon>
        <taxon>Agaricomycetes</taxon>
        <taxon>Polyporales</taxon>
        <taxon>Meruliaceae</taxon>
        <taxon>Hermanssonia</taxon>
    </lineage>
</organism>
<dbReference type="SMART" id="SM00325">
    <property type="entry name" value="RhoGEF"/>
    <property type="match status" value="1"/>
</dbReference>
<evidence type="ECO:0000313" key="4">
    <source>
        <dbReference type="Proteomes" id="UP000186601"/>
    </source>
</evidence>
<gene>
    <name evidence="3" type="ORF">PHLCEN_2v581</name>
</gene>
<dbReference type="Pfam" id="PF00621">
    <property type="entry name" value="RhoGEF"/>
    <property type="match status" value="1"/>
</dbReference>
<dbReference type="PANTHER" id="PTHR45924:SF2">
    <property type="entry name" value="FI17866P1"/>
    <property type="match status" value="1"/>
</dbReference>
<feature type="region of interest" description="Disordered" evidence="1">
    <location>
        <begin position="656"/>
        <end position="802"/>
    </location>
</feature>
<dbReference type="GO" id="GO:0031267">
    <property type="term" value="F:small GTPase binding"/>
    <property type="evidence" value="ECO:0007669"/>
    <property type="project" value="TreeGrafter"/>
</dbReference>
<feature type="region of interest" description="Disordered" evidence="1">
    <location>
        <begin position="1"/>
        <end position="99"/>
    </location>
</feature>
<feature type="region of interest" description="Disordered" evidence="1">
    <location>
        <begin position="562"/>
        <end position="637"/>
    </location>
</feature>
<sequence>MDAKPLPPPARDDRLPPLPPSHYDNSATSWDVSPPPPPKHTLDREYDASQYNTRGHNLPDIHSSALSPHDGFDVPPITPISPVGSTPSSPSGDAKSKKKANPLTDLIETEKVYVDLLTGIIRKVAAAWSRSNLPPPELDTMFRSVESVYKANRSLLSKLKEIGANPSSPKALGDLLMRWIDDLEAPYTKYATNYCAGFDEWDPVQSNTRLRTTLAIFSSSNPPPLPSSSPEHPPEPPLWTLDDLFLLPKGRLGYYRKLYSRLLKSTVPGRSDHRLLSGALDKLDNLLVTLDERAILKVGANTQAPQDTEDEVVFDMRTRQSTVPLNSQTQRESDSTHGSGSIANDDRLSQETPPTSVERTSTAAMSIPITDLERRLSTEQTLDIFTMQPKQVRLQIAPPTLHYTRDLRICADVVMTFTPRSTGVDVTHERGRIFVLTDLLLMCERMTPREAARFTPEGPDMWLLYPPLAGKHLRVVPVDGSDNAFTVTILRKEIVTMYAESRQLRDRIVAEFRECIDAAATLVPAKNQAPPPPVPKLPSGGGGLPTSPTALRGPSDMFSEYPNMSSILPNHPSSPSNSLPRMQSPPVNGFANMNISEDPHARDMSRMPSLSNAMSGSAYPPRSASMASPDGPGPYHSPIENMSGQGFGPGQMMRQGSFGPGQVMPSMNPGQTMPHQQFVPGQIMPPPRGASYGAGAPDPSVAGPRRSGSTYSENLPSSPYGPPGSMRGMSPYAPSMSRPSSDGSGGPALRKSTSSRSLASQYDSRQSNGPLPPMPAYPDGLIPPSRPFLPRSDSSSSLSSLPSLYAPQARPLLPSAQYSVRSMSTGPSFIDPSPPSSPVEETPKPTGPVTSRVSEQMKCKVFLQEHHAKWKSLGSAKLKLYHESPTNVKQLVVQADSKQNVLISTIVLEDGVERVGKTGVAIELSDKGQRMGVVYMLQLRDERSAGSLFESLLAGSDRSEVRT</sequence>
<feature type="compositionally biased region" description="Low complexity" evidence="1">
    <location>
        <begin position="788"/>
        <end position="802"/>
    </location>
</feature>
<dbReference type="EMBL" id="MLYV02000035">
    <property type="protein sequence ID" value="PSS37565.1"/>
    <property type="molecule type" value="Genomic_DNA"/>
</dbReference>
<accession>A0A2R6S5N5</accession>
<dbReference type="OrthoDB" id="6244550at2759"/>
<feature type="compositionally biased region" description="Polar residues" evidence="1">
    <location>
        <begin position="319"/>
        <end position="342"/>
    </location>
</feature>
<feature type="region of interest" description="Disordered" evidence="1">
    <location>
        <begin position="526"/>
        <end position="547"/>
    </location>
</feature>
<dbReference type="InterPro" id="IPR035899">
    <property type="entry name" value="DBL_dom_sf"/>
</dbReference>
<feature type="compositionally biased region" description="Polar residues" evidence="1">
    <location>
        <begin position="751"/>
        <end position="769"/>
    </location>
</feature>
<dbReference type="Proteomes" id="UP000186601">
    <property type="component" value="Unassembled WGS sequence"/>
</dbReference>